<gene>
    <name evidence="3" type="ORF">RJT34_17625</name>
</gene>
<dbReference type="InterPro" id="IPR001623">
    <property type="entry name" value="DnaJ_domain"/>
</dbReference>
<dbReference type="PROSITE" id="PS00636">
    <property type="entry name" value="DNAJ_1"/>
    <property type="match status" value="1"/>
</dbReference>
<dbReference type="SUPFAM" id="SSF52833">
    <property type="entry name" value="Thioredoxin-like"/>
    <property type="match status" value="1"/>
</dbReference>
<evidence type="ECO:0000313" key="4">
    <source>
        <dbReference type="Proteomes" id="UP001359559"/>
    </source>
</evidence>
<dbReference type="PANTHER" id="PTHR45184">
    <property type="entry name" value="DNAJ PROTEIN ERDJ3A"/>
    <property type="match status" value="1"/>
</dbReference>
<dbReference type="Pfam" id="PF00226">
    <property type="entry name" value="DnaJ"/>
    <property type="match status" value="1"/>
</dbReference>
<dbReference type="InterPro" id="IPR036249">
    <property type="entry name" value="Thioredoxin-like_sf"/>
</dbReference>
<dbReference type="InterPro" id="IPR036869">
    <property type="entry name" value="J_dom_sf"/>
</dbReference>
<evidence type="ECO:0000256" key="1">
    <source>
        <dbReference type="ARBA" id="ARBA00023186"/>
    </source>
</evidence>
<dbReference type="Proteomes" id="UP001359559">
    <property type="component" value="Unassembled WGS sequence"/>
</dbReference>
<dbReference type="InterPro" id="IPR018253">
    <property type="entry name" value="DnaJ_domain_CS"/>
</dbReference>
<dbReference type="PRINTS" id="PR00625">
    <property type="entry name" value="JDOMAIN"/>
</dbReference>
<sequence>MYSKFWTLIGQDACIWIFSRELVFYKNPSPSPSPSSEKSNPISDIKFSPATYSDPGTMTRFAPTCTIFVAALCFLATLLQLEAKAIDPYKVLGVDKNASQREIQKAFHKLSLQYHPDKNKAKGAQEKFAQINNAYDILSDEEKRKNYDMYGDEKGNPGFEGGHPGGQGGYTYFTGGGPGQSHFNSWQGMGGQGGSKSFSFSFGGSGDSNPFGFGMNDIFGSFFGGGGGGGGWRQSGGGFGSSSGGSKSSPKSVRAITSHIYKKEIENEGMAWLLLSYTPSLKGIQNLESTIEEVANSLQGALKVGSINCEKEVSFCKELGIYPRRAPRVFVFSYKENEKGSLVEYSGDLAVKDLKAFCQEHLPRFSKRIELNYIDQFRTTGKLPKVLLLSTKKDTPVIWRVLSGLYHKRLTFGDAEVRDLSEARVKRLGVDTLPAIVGWLPDGDKRIILKAGISVKDIKSAVRDLGNVLDKFEKVSKYQGSGEAKKAQADSEEGHIQLLSQSNFDVLCGEKTPVCIIGAFRSSRAREKLESILSLVSQKSLSRQPNNGGSSSRDAISYALLDAAKQQSFLNAFEKSGYKSSDELLIAYKPRRSKYSVFTGELTIEEVETFISSVLSGDIPFRETRGKPVLK</sequence>
<dbReference type="EMBL" id="JAYKXN010000004">
    <property type="protein sequence ID" value="KAK7294730.1"/>
    <property type="molecule type" value="Genomic_DNA"/>
</dbReference>
<evidence type="ECO:0000313" key="3">
    <source>
        <dbReference type="EMBL" id="KAK7294730.1"/>
    </source>
</evidence>
<evidence type="ECO:0000259" key="2">
    <source>
        <dbReference type="PROSITE" id="PS50076"/>
    </source>
</evidence>
<dbReference type="Gene3D" id="3.40.30.10">
    <property type="entry name" value="Glutaredoxin"/>
    <property type="match status" value="1"/>
</dbReference>
<keyword evidence="4" id="KW-1185">Reference proteome</keyword>
<dbReference type="SUPFAM" id="SSF46565">
    <property type="entry name" value="Chaperone J-domain"/>
    <property type="match status" value="1"/>
</dbReference>
<feature type="domain" description="J" evidence="2">
    <location>
        <begin position="87"/>
        <end position="151"/>
    </location>
</feature>
<dbReference type="PROSITE" id="PS50076">
    <property type="entry name" value="DNAJ_2"/>
    <property type="match status" value="1"/>
</dbReference>
<dbReference type="FunFam" id="1.10.287.110:FF:000045">
    <property type="entry name" value="Molecular chaperone DnaJ"/>
    <property type="match status" value="1"/>
</dbReference>
<dbReference type="InterPro" id="IPR052842">
    <property type="entry name" value="ER_Co-chaperone"/>
</dbReference>
<dbReference type="CDD" id="cd06257">
    <property type="entry name" value="DnaJ"/>
    <property type="match status" value="1"/>
</dbReference>
<protein>
    <recommendedName>
        <fullName evidence="2">J domain-containing protein</fullName>
    </recommendedName>
</protein>
<dbReference type="Gene3D" id="1.10.287.110">
    <property type="entry name" value="DnaJ domain"/>
    <property type="match status" value="1"/>
</dbReference>
<organism evidence="3 4">
    <name type="scientific">Clitoria ternatea</name>
    <name type="common">Butterfly pea</name>
    <dbReference type="NCBI Taxonomy" id="43366"/>
    <lineage>
        <taxon>Eukaryota</taxon>
        <taxon>Viridiplantae</taxon>
        <taxon>Streptophyta</taxon>
        <taxon>Embryophyta</taxon>
        <taxon>Tracheophyta</taxon>
        <taxon>Spermatophyta</taxon>
        <taxon>Magnoliopsida</taxon>
        <taxon>eudicotyledons</taxon>
        <taxon>Gunneridae</taxon>
        <taxon>Pentapetalae</taxon>
        <taxon>rosids</taxon>
        <taxon>fabids</taxon>
        <taxon>Fabales</taxon>
        <taxon>Fabaceae</taxon>
        <taxon>Papilionoideae</taxon>
        <taxon>50 kb inversion clade</taxon>
        <taxon>NPAAA clade</taxon>
        <taxon>indigoferoid/millettioid clade</taxon>
        <taxon>Phaseoleae</taxon>
        <taxon>Clitoria</taxon>
    </lineage>
</organism>
<name>A0AAN9J9A2_CLITE</name>
<dbReference type="AlphaFoldDB" id="A0AAN9J9A2"/>
<comment type="caution">
    <text evidence="3">The sequence shown here is derived from an EMBL/GenBank/DDBJ whole genome shotgun (WGS) entry which is preliminary data.</text>
</comment>
<reference evidence="3 4" key="1">
    <citation type="submission" date="2024-01" db="EMBL/GenBank/DDBJ databases">
        <title>The genomes of 5 underutilized Papilionoideae crops provide insights into root nodulation and disease resistance.</title>
        <authorList>
            <person name="Yuan L."/>
        </authorList>
    </citation>
    <scope>NUCLEOTIDE SEQUENCE [LARGE SCALE GENOMIC DNA]</scope>
    <source>
        <strain evidence="3">LY-2023</strain>
        <tissue evidence="3">Leaf</tissue>
    </source>
</reference>
<dbReference type="PANTHER" id="PTHR45184:SF1">
    <property type="entry name" value="DNAJ PROTEIN ERDJ3A"/>
    <property type="match status" value="1"/>
</dbReference>
<dbReference type="SMART" id="SM00271">
    <property type="entry name" value="DnaJ"/>
    <property type="match status" value="1"/>
</dbReference>
<keyword evidence="1" id="KW-0143">Chaperone</keyword>
<proteinExistence type="predicted"/>
<accession>A0AAN9J9A2</accession>